<protein>
    <recommendedName>
        <fullName evidence="4">Lipoprotein</fullName>
    </recommendedName>
</protein>
<proteinExistence type="predicted"/>
<dbReference type="EMBL" id="FP929003">
    <property type="protein sequence ID" value="CBK40987.1"/>
    <property type="molecule type" value="Genomic_DNA"/>
</dbReference>
<sequence length="70" mass="7383">MEYRSGRVGAGMRVIGLLAGLAAAGSLVTGCASEQPKPMAQPSLEQVKGNADRGFDKLKQEEREHKPAGM</sequence>
<dbReference type="HOGENOM" id="CLU_2750268_0_0_0"/>
<dbReference type="PROSITE" id="PS51257">
    <property type="entry name" value="PROKAR_LIPOPROTEIN"/>
    <property type="match status" value="1"/>
</dbReference>
<feature type="region of interest" description="Disordered" evidence="1">
    <location>
        <begin position="33"/>
        <end position="70"/>
    </location>
</feature>
<evidence type="ECO:0000256" key="1">
    <source>
        <dbReference type="SAM" id="MobiDB-lite"/>
    </source>
</evidence>
<gene>
    <name evidence="2" type="ORF">NIDE1231</name>
</gene>
<evidence type="ECO:0000313" key="2">
    <source>
        <dbReference type="EMBL" id="CBK40987.1"/>
    </source>
</evidence>
<organism evidence="2 3">
    <name type="scientific">Nitrospira defluvii</name>
    <dbReference type="NCBI Taxonomy" id="330214"/>
    <lineage>
        <taxon>Bacteria</taxon>
        <taxon>Pseudomonadati</taxon>
        <taxon>Nitrospirota</taxon>
        <taxon>Nitrospiria</taxon>
        <taxon>Nitrospirales</taxon>
        <taxon>Nitrospiraceae</taxon>
        <taxon>Nitrospira</taxon>
    </lineage>
</organism>
<evidence type="ECO:0008006" key="4">
    <source>
        <dbReference type="Google" id="ProtNLM"/>
    </source>
</evidence>
<evidence type="ECO:0000313" key="3">
    <source>
        <dbReference type="Proteomes" id="UP000001660"/>
    </source>
</evidence>
<keyword evidence="3" id="KW-1185">Reference proteome</keyword>
<dbReference type="Proteomes" id="UP000001660">
    <property type="component" value="Chromosome"/>
</dbReference>
<accession>D8PCM8</accession>
<dbReference type="AlphaFoldDB" id="D8PCM8"/>
<name>D8PCM8_9BACT</name>
<feature type="compositionally biased region" description="Basic and acidic residues" evidence="1">
    <location>
        <begin position="50"/>
        <end position="70"/>
    </location>
</feature>
<dbReference type="KEGG" id="nde:NIDE1231"/>
<reference evidence="2 3" key="1">
    <citation type="journal article" date="2010" name="Proc. Natl. Acad. Sci. U.S.A.">
        <title>A Nitrospira metagenome illuminates the physiology and evolution of globally important nitrite-oxidizing bacteria.</title>
        <authorList>
            <person name="Lucker S."/>
            <person name="Wagner M."/>
            <person name="Maixner F."/>
            <person name="Pelletier E."/>
            <person name="Koch H."/>
            <person name="Vacherie B."/>
            <person name="Rattei T."/>
            <person name="Sinninghe Damste J."/>
            <person name="Spieck E."/>
            <person name="Le Paslier D."/>
            <person name="Daims H."/>
        </authorList>
    </citation>
    <scope>NUCLEOTIDE SEQUENCE [LARGE SCALE GENOMIC DNA]</scope>
</reference>